<evidence type="ECO:0000313" key="2">
    <source>
        <dbReference type="EMBL" id="GAA4332722.1"/>
    </source>
</evidence>
<dbReference type="PROSITE" id="PS00889">
    <property type="entry name" value="CNMP_BINDING_2"/>
    <property type="match status" value="1"/>
</dbReference>
<protein>
    <recommendedName>
        <fullName evidence="1">Cyclic nucleotide-binding domain-containing protein</fullName>
    </recommendedName>
</protein>
<dbReference type="CDD" id="cd00038">
    <property type="entry name" value="CAP_ED"/>
    <property type="match status" value="1"/>
</dbReference>
<keyword evidence="3" id="KW-1185">Reference proteome</keyword>
<name>A0ABP8H0P9_9BURK</name>
<dbReference type="PRINTS" id="PR00103">
    <property type="entry name" value="CAMPKINASE"/>
</dbReference>
<dbReference type="PANTHER" id="PTHR24567:SF74">
    <property type="entry name" value="HTH-TYPE TRANSCRIPTIONAL REGULATOR ARCR"/>
    <property type="match status" value="1"/>
</dbReference>
<proteinExistence type="predicted"/>
<dbReference type="InterPro" id="IPR000595">
    <property type="entry name" value="cNMP-bd_dom"/>
</dbReference>
<accession>A0ABP8H0P9</accession>
<reference evidence="3" key="1">
    <citation type="journal article" date="2019" name="Int. J. Syst. Evol. Microbiol.">
        <title>The Global Catalogue of Microorganisms (GCM) 10K type strain sequencing project: providing services to taxonomists for standard genome sequencing and annotation.</title>
        <authorList>
            <consortium name="The Broad Institute Genomics Platform"/>
            <consortium name="The Broad Institute Genome Sequencing Center for Infectious Disease"/>
            <person name="Wu L."/>
            <person name="Ma J."/>
        </authorList>
    </citation>
    <scope>NUCLEOTIDE SEQUENCE [LARGE SCALE GENOMIC DNA]</scope>
    <source>
        <strain evidence="3">JCM 17804</strain>
    </source>
</reference>
<dbReference type="Proteomes" id="UP001500975">
    <property type="component" value="Unassembled WGS sequence"/>
</dbReference>
<dbReference type="PROSITE" id="PS50042">
    <property type="entry name" value="CNMP_BINDING_3"/>
    <property type="match status" value="1"/>
</dbReference>
<feature type="domain" description="Cyclic nucleotide-binding" evidence="1">
    <location>
        <begin position="14"/>
        <end position="116"/>
    </location>
</feature>
<dbReference type="Gene3D" id="2.60.120.10">
    <property type="entry name" value="Jelly Rolls"/>
    <property type="match status" value="1"/>
</dbReference>
<dbReference type="SUPFAM" id="SSF51206">
    <property type="entry name" value="cAMP-binding domain-like"/>
    <property type="match status" value="1"/>
</dbReference>
<dbReference type="InterPro" id="IPR018488">
    <property type="entry name" value="cNMP-bd_CS"/>
</dbReference>
<dbReference type="InterPro" id="IPR050397">
    <property type="entry name" value="Env_Response_Regulators"/>
</dbReference>
<comment type="caution">
    <text evidence="2">The sequence shown here is derived from an EMBL/GenBank/DDBJ whole genome shotgun (WGS) entry which is preliminary data.</text>
</comment>
<dbReference type="InterPro" id="IPR018490">
    <property type="entry name" value="cNMP-bd_dom_sf"/>
</dbReference>
<organism evidence="2 3">
    <name type="scientific">Variovorax defluvii</name>
    <dbReference type="NCBI Taxonomy" id="913761"/>
    <lineage>
        <taxon>Bacteria</taxon>
        <taxon>Pseudomonadati</taxon>
        <taxon>Pseudomonadota</taxon>
        <taxon>Betaproteobacteria</taxon>
        <taxon>Burkholderiales</taxon>
        <taxon>Comamonadaceae</taxon>
        <taxon>Variovorax</taxon>
    </lineage>
</organism>
<dbReference type="InterPro" id="IPR014710">
    <property type="entry name" value="RmlC-like_jellyroll"/>
</dbReference>
<gene>
    <name evidence="2" type="ORF">GCM10023165_07450</name>
</gene>
<sequence>MLAARIELMQQMPIFGAIDAAAIEFLLEPAPVVEVAAGDFFCREGDMADCMYVLERGSVTIMKSWEDRQLLLRRLGKGDCFGEMALLDLFPRSASIRADEDCSAIRITPDNLLRLFEHDPAQFALIQMNIGREISRRLRVTDDKLFRARMGEALEAPEALMSRPAPL</sequence>
<evidence type="ECO:0000313" key="3">
    <source>
        <dbReference type="Proteomes" id="UP001500975"/>
    </source>
</evidence>
<dbReference type="RefSeq" id="WP_345535976.1">
    <property type="nucleotide sequence ID" value="NZ_BAABGJ010000007.1"/>
</dbReference>
<dbReference type="Pfam" id="PF00027">
    <property type="entry name" value="cNMP_binding"/>
    <property type="match status" value="1"/>
</dbReference>
<dbReference type="EMBL" id="BAABGJ010000007">
    <property type="protein sequence ID" value="GAA4332722.1"/>
    <property type="molecule type" value="Genomic_DNA"/>
</dbReference>
<dbReference type="PANTHER" id="PTHR24567">
    <property type="entry name" value="CRP FAMILY TRANSCRIPTIONAL REGULATORY PROTEIN"/>
    <property type="match status" value="1"/>
</dbReference>
<dbReference type="SMART" id="SM00100">
    <property type="entry name" value="cNMP"/>
    <property type="match status" value="1"/>
</dbReference>
<evidence type="ECO:0000259" key="1">
    <source>
        <dbReference type="PROSITE" id="PS50042"/>
    </source>
</evidence>